<proteinExistence type="predicted"/>
<dbReference type="PROSITE" id="PS51257">
    <property type="entry name" value="PROKAR_LIPOPROTEIN"/>
    <property type="match status" value="1"/>
</dbReference>
<evidence type="ECO:0000256" key="1">
    <source>
        <dbReference type="SAM" id="SignalP"/>
    </source>
</evidence>
<comment type="caution">
    <text evidence="2">The sequence shown here is derived from an EMBL/GenBank/DDBJ whole genome shotgun (WGS) entry which is preliminary data.</text>
</comment>
<dbReference type="Proteomes" id="UP001207440">
    <property type="component" value="Unassembled WGS sequence"/>
</dbReference>
<protein>
    <recommendedName>
        <fullName evidence="4">Lipoprotein</fullName>
    </recommendedName>
</protein>
<name>A0AAP3ALP2_RIEAN</name>
<evidence type="ECO:0008006" key="4">
    <source>
        <dbReference type="Google" id="ProtNLM"/>
    </source>
</evidence>
<accession>A0AAP3ALP2</accession>
<dbReference type="EMBL" id="JAOZYT010000032">
    <property type="protein sequence ID" value="MCW0523907.1"/>
    <property type="molecule type" value="Genomic_DNA"/>
</dbReference>
<evidence type="ECO:0000313" key="2">
    <source>
        <dbReference type="EMBL" id="MCW0523907.1"/>
    </source>
</evidence>
<feature type="chain" id="PRO_5042878527" description="Lipoprotein" evidence="1">
    <location>
        <begin position="19"/>
        <end position="191"/>
    </location>
</feature>
<gene>
    <name evidence="2" type="ORF">OKE68_06210</name>
</gene>
<evidence type="ECO:0000313" key="3">
    <source>
        <dbReference type="Proteomes" id="UP001207440"/>
    </source>
</evidence>
<keyword evidence="1" id="KW-0732">Signal</keyword>
<sequence>MKNLILTLLVFTTLLSCATIPSKSLSAENFRINEDEGAIAGVIGILKRTYSSGSNIYYTNKDIEQLISQDKNNKQKFTLYIGTGAIDPKTIADFQKDKEDKYVYFFFVLKEKPGNYRFNEYTYFFNSGYIQELLTYPIEKNLEFNIEKGKIKYFGTIFLDSKNRKLLYTSEFEESDLQKFKEKLPHINITN</sequence>
<reference evidence="2" key="1">
    <citation type="submission" date="2022-10" db="EMBL/GenBank/DDBJ databases">
        <title>Sifting through the core-genome to identify putative cross-protective antigens against Riemerella anatipestifer.</title>
        <authorList>
            <person name="Zheng X."/>
            <person name="Zhang W."/>
        </authorList>
    </citation>
    <scope>NUCLEOTIDE SEQUENCE</scope>
    <source>
        <strain evidence="2">ZWRA178</strain>
    </source>
</reference>
<feature type="signal peptide" evidence="1">
    <location>
        <begin position="1"/>
        <end position="18"/>
    </location>
</feature>
<dbReference type="AlphaFoldDB" id="A0AAP3ALP2"/>
<organism evidence="2 3">
    <name type="scientific">Riemerella anatipestifer</name>
    <name type="common">Moraxella anatipestifer</name>
    <dbReference type="NCBI Taxonomy" id="34085"/>
    <lineage>
        <taxon>Bacteria</taxon>
        <taxon>Pseudomonadati</taxon>
        <taxon>Bacteroidota</taxon>
        <taxon>Flavobacteriia</taxon>
        <taxon>Flavobacteriales</taxon>
        <taxon>Weeksellaceae</taxon>
        <taxon>Riemerella</taxon>
    </lineage>
</organism>
<dbReference type="RefSeq" id="WP_064970110.1">
    <property type="nucleotide sequence ID" value="NZ_CP029760.1"/>
</dbReference>